<dbReference type="InterPro" id="IPR034458">
    <property type="entry name" value="EAR1-like_RRM3"/>
</dbReference>
<dbReference type="CDD" id="cd12530">
    <property type="entry name" value="RRM3_EAR1_like"/>
    <property type="match status" value="1"/>
</dbReference>
<dbReference type="OrthoDB" id="417481at2759"/>
<proteinExistence type="predicted"/>
<evidence type="ECO:0000313" key="3">
    <source>
        <dbReference type="EMBL" id="KAF3338452.1"/>
    </source>
</evidence>
<dbReference type="PANTHER" id="PTHR23189">
    <property type="entry name" value="RNA RECOGNITION MOTIF-CONTAINING"/>
    <property type="match status" value="1"/>
</dbReference>
<evidence type="ECO:0000256" key="1">
    <source>
        <dbReference type="ARBA" id="ARBA00022884"/>
    </source>
</evidence>
<name>A0A833RFY0_9POAL</name>
<dbReference type="Gene3D" id="3.30.70.330">
    <property type="match status" value="1"/>
</dbReference>
<comment type="caution">
    <text evidence="3">The sequence shown here is derived from an EMBL/GenBank/DDBJ whole genome shotgun (WGS) entry which is preliminary data.</text>
</comment>
<keyword evidence="4" id="KW-1185">Reference proteome</keyword>
<protein>
    <submittedName>
        <fullName evidence="3">Protein terminal ear1</fullName>
    </submittedName>
</protein>
<evidence type="ECO:0000313" key="4">
    <source>
        <dbReference type="Proteomes" id="UP000623129"/>
    </source>
</evidence>
<dbReference type="Pfam" id="PF04059">
    <property type="entry name" value="RRM_2"/>
    <property type="match status" value="1"/>
</dbReference>
<dbReference type="Proteomes" id="UP000623129">
    <property type="component" value="Unassembled WGS sequence"/>
</dbReference>
<dbReference type="GO" id="GO:0003723">
    <property type="term" value="F:RNA binding"/>
    <property type="evidence" value="ECO:0007669"/>
    <property type="project" value="UniProtKB-KW"/>
</dbReference>
<organism evidence="3 4">
    <name type="scientific">Carex littledalei</name>
    <dbReference type="NCBI Taxonomy" id="544730"/>
    <lineage>
        <taxon>Eukaryota</taxon>
        <taxon>Viridiplantae</taxon>
        <taxon>Streptophyta</taxon>
        <taxon>Embryophyta</taxon>
        <taxon>Tracheophyta</taxon>
        <taxon>Spermatophyta</taxon>
        <taxon>Magnoliopsida</taxon>
        <taxon>Liliopsida</taxon>
        <taxon>Poales</taxon>
        <taxon>Cyperaceae</taxon>
        <taxon>Cyperoideae</taxon>
        <taxon>Cariceae</taxon>
        <taxon>Carex</taxon>
        <taxon>Carex subgen. Euthyceras</taxon>
    </lineage>
</organism>
<sequence>MEVGGNHLNPSAQEFYPSLSSHVPPVPPAMEVGGNLVKPPPEEFYPSLSSHVPPVQFLLPSVLPPFPHFYYPPVLILHPPAEYAHLTRVNDDAVPTNGIVLSMVPRHVTEHDVLSAMECFGAVRAIDMSSLGTDEIVTVHFYDLRSAQAAFTEVRDQHVRQQSRLGQLYFNGGPMAVAPWGWPEASSNSGAIGSGLICGQEVWAHFAVCNVELERTSEDDSIAGRENGASSLCLFQESEDGNISSSNDERTTVMIRNIPNNYSRKLLLNMLDNHCKHCNEQIVEGKEPPSAYDFVYLRIDFRTKSNVGYGFVNLTSPQAAIRLYKAFHKKPWKFFNSRKICEVTYAKLQGLEALIKFFKYKRFACDNHNYMPTIFSPPRDGKQSLTEPVAIGRLSKFPLASLPLEQLVHSQGGDASSTSTLTHALSVACGPRKR</sequence>
<reference evidence="3" key="1">
    <citation type="submission" date="2020-01" db="EMBL/GenBank/DDBJ databases">
        <title>Genome sequence of Kobresia littledalei, the first chromosome-level genome in the family Cyperaceae.</title>
        <authorList>
            <person name="Qu G."/>
        </authorList>
    </citation>
    <scope>NUCLEOTIDE SEQUENCE</scope>
    <source>
        <strain evidence="3">C.B.Clarke</strain>
        <tissue evidence="3">Leaf</tissue>
    </source>
</reference>
<dbReference type="InterPro" id="IPR035979">
    <property type="entry name" value="RBD_domain_sf"/>
</dbReference>
<feature type="domain" description="Mei2-like C-terminal RNA recognition motif" evidence="2">
    <location>
        <begin position="250"/>
        <end position="359"/>
    </location>
</feature>
<dbReference type="SUPFAM" id="SSF54928">
    <property type="entry name" value="RNA-binding domain, RBD"/>
    <property type="match status" value="2"/>
</dbReference>
<gene>
    <name evidence="3" type="ORF">FCM35_KLT17289</name>
</gene>
<dbReference type="EMBL" id="SWLB01000005">
    <property type="protein sequence ID" value="KAF3338452.1"/>
    <property type="molecule type" value="Genomic_DNA"/>
</dbReference>
<dbReference type="InterPro" id="IPR007201">
    <property type="entry name" value="Mei2-like_Rrm_C"/>
</dbReference>
<keyword evidence="1" id="KW-0694">RNA-binding</keyword>
<dbReference type="AlphaFoldDB" id="A0A833RFY0"/>
<accession>A0A833RFY0</accession>
<dbReference type="FunFam" id="3.30.70.330:FF:001402">
    <property type="entry name" value="Terminal EAR1-like 1"/>
    <property type="match status" value="1"/>
</dbReference>
<dbReference type="InterPro" id="IPR012677">
    <property type="entry name" value="Nucleotide-bd_a/b_plait_sf"/>
</dbReference>
<evidence type="ECO:0000259" key="2">
    <source>
        <dbReference type="Pfam" id="PF04059"/>
    </source>
</evidence>